<keyword evidence="11" id="KW-1185">Reference proteome</keyword>
<name>S9QAB4_9RHOB</name>
<evidence type="ECO:0000256" key="4">
    <source>
        <dbReference type="ARBA" id="ARBA00022741"/>
    </source>
</evidence>
<evidence type="ECO:0000259" key="9">
    <source>
        <dbReference type="Pfam" id="PF12804"/>
    </source>
</evidence>
<dbReference type="InterPro" id="IPR029044">
    <property type="entry name" value="Nucleotide-diphossugar_trans"/>
</dbReference>
<evidence type="ECO:0000256" key="5">
    <source>
        <dbReference type="ARBA" id="ARBA00022842"/>
    </source>
</evidence>
<proteinExistence type="inferred from homology"/>
<evidence type="ECO:0000256" key="2">
    <source>
        <dbReference type="ARBA" id="ARBA00022679"/>
    </source>
</evidence>
<dbReference type="CDD" id="cd02503">
    <property type="entry name" value="MobA"/>
    <property type="match status" value="1"/>
</dbReference>
<dbReference type="InterPro" id="IPR025877">
    <property type="entry name" value="MobA-like_NTP_Trfase"/>
</dbReference>
<dbReference type="Pfam" id="PF12804">
    <property type="entry name" value="NTP_transf_3"/>
    <property type="match status" value="1"/>
</dbReference>
<dbReference type="Proteomes" id="UP000015347">
    <property type="component" value="Unassembled WGS sequence"/>
</dbReference>
<dbReference type="SUPFAM" id="SSF53448">
    <property type="entry name" value="Nucleotide-diphospho-sugar transferases"/>
    <property type="match status" value="1"/>
</dbReference>
<comment type="cofactor">
    <cofactor evidence="8">
        <name>Mg(2+)</name>
        <dbReference type="ChEBI" id="CHEBI:18420"/>
    </cofactor>
</comment>
<dbReference type="GO" id="GO:0005525">
    <property type="term" value="F:GTP binding"/>
    <property type="evidence" value="ECO:0007669"/>
    <property type="project" value="UniProtKB-UniRule"/>
</dbReference>
<feature type="binding site" evidence="8">
    <location>
        <position position="104"/>
    </location>
    <ligand>
        <name>Mg(2+)</name>
        <dbReference type="ChEBI" id="CHEBI:18420"/>
    </ligand>
</feature>
<dbReference type="STRING" id="1123237.Salmuc_00389"/>
<dbReference type="EMBL" id="APVH01000046">
    <property type="protein sequence ID" value="EPX76558.1"/>
    <property type="molecule type" value="Genomic_DNA"/>
</dbReference>
<evidence type="ECO:0000256" key="3">
    <source>
        <dbReference type="ARBA" id="ARBA00022723"/>
    </source>
</evidence>
<comment type="caution">
    <text evidence="8">Lacks conserved residue(s) required for the propagation of feature annotation.</text>
</comment>
<dbReference type="HOGENOM" id="CLU_055597_5_0_5"/>
<dbReference type="HAMAP" id="MF_00316">
    <property type="entry name" value="MobA"/>
    <property type="match status" value="1"/>
</dbReference>
<dbReference type="OrthoDB" id="9788394at2"/>
<evidence type="ECO:0000256" key="1">
    <source>
        <dbReference type="ARBA" id="ARBA00022490"/>
    </source>
</evidence>
<reference evidence="11" key="1">
    <citation type="journal article" date="2014" name="Stand. Genomic Sci.">
        <title>Genome sequence of the exopolysaccharide-producing Salipiger mucosus type strain (DSM 16094(T)), a moderately halophilic member of the Roseobacter clade.</title>
        <authorList>
            <person name="Riedel T."/>
            <person name="Spring S."/>
            <person name="Fiebig A."/>
            <person name="Petersen J."/>
            <person name="Kyrpides N.C."/>
            <person name="Goker M."/>
            <person name="Klenk H.P."/>
        </authorList>
    </citation>
    <scope>NUCLEOTIDE SEQUENCE [LARGE SCALE GENOMIC DNA]</scope>
    <source>
        <strain evidence="11">DSM 16094</strain>
    </source>
</reference>
<dbReference type="GO" id="GO:0046872">
    <property type="term" value="F:metal ion binding"/>
    <property type="evidence" value="ECO:0007669"/>
    <property type="project" value="UniProtKB-KW"/>
</dbReference>
<comment type="domain">
    <text evidence="8">The N-terminal domain determines nucleotide recognition and specific binding, while the C-terminal domain determines the specific binding to the target protein.</text>
</comment>
<dbReference type="GO" id="GO:0005737">
    <property type="term" value="C:cytoplasm"/>
    <property type="evidence" value="ECO:0007669"/>
    <property type="project" value="UniProtKB-SubCell"/>
</dbReference>
<comment type="function">
    <text evidence="8">Transfers a GMP moiety from GTP to Mo-molybdopterin (Mo-MPT) cofactor (Moco or molybdenum cofactor) to form Mo-molybdopterin guanine dinucleotide (Mo-MGD) cofactor.</text>
</comment>
<comment type="subunit">
    <text evidence="8">Monomer.</text>
</comment>
<dbReference type="InterPro" id="IPR013482">
    <property type="entry name" value="Molybde_CF_guanTrfase"/>
</dbReference>
<dbReference type="NCBIfam" id="TIGR02665">
    <property type="entry name" value="molyb_mobA"/>
    <property type="match status" value="1"/>
</dbReference>
<feature type="binding site" evidence="8">
    <location>
        <begin position="12"/>
        <end position="14"/>
    </location>
    <ligand>
        <name>GTP</name>
        <dbReference type="ChEBI" id="CHEBI:37565"/>
    </ligand>
</feature>
<keyword evidence="3 8" id="KW-0479">Metal-binding</keyword>
<dbReference type="Gene3D" id="3.90.550.10">
    <property type="entry name" value="Spore Coat Polysaccharide Biosynthesis Protein SpsA, Chain A"/>
    <property type="match status" value="1"/>
</dbReference>
<dbReference type="GO" id="GO:0061603">
    <property type="term" value="F:molybdenum cofactor guanylyltransferase activity"/>
    <property type="evidence" value="ECO:0007669"/>
    <property type="project" value="UniProtKB-EC"/>
</dbReference>
<dbReference type="RefSeq" id="WP_021120801.1">
    <property type="nucleotide sequence ID" value="NZ_KE557282.1"/>
</dbReference>
<feature type="binding site" evidence="8">
    <location>
        <position position="71"/>
    </location>
    <ligand>
        <name>GTP</name>
        <dbReference type="ChEBI" id="CHEBI:37565"/>
    </ligand>
</feature>
<keyword evidence="5 8" id="KW-0460">Magnesium</keyword>
<feature type="binding site" evidence="8">
    <location>
        <position position="104"/>
    </location>
    <ligand>
        <name>GTP</name>
        <dbReference type="ChEBI" id="CHEBI:37565"/>
    </ligand>
</feature>
<dbReference type="PANTHER" id="PTHR19136">
    <property type="entry name" value="MOLYBDENUM COFACTOR GUANYLYLTRANSFERASE"/>
    <property type="match status" value="1"/>
</dbReference>
<keyword evidence="7 8" id="KW-0501">Molybdenum cofactor biosynthesis</keyword>
<organism evidence="10 11">
    <name type="scientific">Salipiger mucosus DSM 16094</name>
    <dbReference type="NCBI Taxonomy" id="1123237"/>
    <lineage>
        <taxon>Bacteria</taxon>
        <taxon>Pseudomonadati</taxon>
        <taxon>Pseudomonadota</taxon>
        <taxon>Alphaproteobacteria</taxon>
        <taxon>Rhodobacterales</taxon>
        <taxon>Roseobacteraceae</taxon>
        <taxon>Salipiger</taxon>
    </lineage>
</organism>
<evidence type="ECO:0000313" key="11">
    <source>
        <dbReference type="Proteomes" id="UP000015347"/>
    </source>
</evidence>
<feature type="domain" description="MobA-like NTP transferase" evidence="9">
    <location>
        <begin position="9"/>
        <end position="167"/>
    </location>
</feature>
<comment type="catalytic activity">
    <reaction evidence="8">
        <text>Mo-molybdopterin + GTP + H(+) = Mo-molybdopterin guanine dinucleotide + diphosphate</text>
        <dbReference type="Rhea" id="RHEA:34243"/>
        <dbReference type="ChEBI" id="CHEBI:15378"/>
        <dbReference type="ChEBI" id="CHEBI:33019"/>
        <dbReference type="ChEBI" id="CHEBI:37565"/>
        <dbReference type="ChEBI" id="CHEBI:71302"/>
        <dbReference type="ChEBI" id="CHEBI:71310"/>
        <dbReference type="EC" id="2.7.7.77"/>
    </reaction>
</comment>
<evidence type="ECO:0000256" key="8">
    <source>
        <dbReference type="HAMAP-Rule" id="MF_00316"/>
    </source>
</evidence>
<keyword evidence="2 8" id="KW-0808">Transferase</keyword>
<feature type="binding site" evidence="8">
    <location>
        <position position="25"/>
    </location>
    <ligand>
        <name>GTP</name>
        <dbReference type="ChEBI" id="CHEBI:37565"/>
    </ligand>
</feature>
<gene>
    <name evidence="8" type="primary">mobA</name>
    <name evidence="10" type="ORF">Salmuc_00389</name>
</gene>
<keyword evidence="1 8" id="KW-0963">Cytoplasm</keyword>
<evidence type="ECO:0000256" key="7">
    <source>
        <dbReference type="ARBA" id="ARBA00023150"/>
    </source>
</evidence>
<keyword evidence="6 8" id="KW-0342">GTP-binding</keyword>
<dbReference type="PANTHER" id="PTHR19136:SF81">
    <property type="entry name" value="MOLYBDENUM COFACTOR GUANYLYLTRANSFERASE"/>
    <property type="match status" value="1"/>
</dbReference>
<protein>
    <recommendedName>
        <fullName evidence="8">Molybdenum cofactor guanylyltransferase</fullName>
        <shortName evidence="8">MoCo guanylyltransferase</shortName>
        <ecNumber evidence="8">2.7.7.77</ecNumber>
    </recommendedName>
    <alternativeName>
        <fullName evidence="8">GTP:molybdopterin guanylyltransferase</fullName>
    </alternativeName>
    <alternativeName>
        <fullName evidence="8">Mo-MPT guanylyltransferase</fullName>
    </alternativeName>
    <alternativeName>
        <fullName evidence="8">Molybdopterin guanylyltransferase</fullName>
    </alternativeName>
    <alternativeName>
        <fullName evidence="8">Molybdopterin-guanine dinucleotide synthase</fullName>
        <shortName evidence="8">MGD synthase</shortName>
    </alternativeName>
</protein>
<sequence>MQLHGETVGVILAGGLARRMGGGDKALLALHGRPLLSHAIARLGPQVAALALSANAGAARFAEFGLPVLPDPLPDHPGPLAGLLAGLDWAAGQGARTVVSLPVDTPFAPADLVARLTQAARDMEAPLAIAAGREACGALRRHPAVGLWPVALRGELRAALERGERRVGGFAEAHGARLAVWDVGARDPFANINTPDDLAAAEERLP</sequence>
<comment type="subcellular location">
    <subcellularLocation>
        <location evidence="8">Cytoplasm</location>
    </subcellularLocation>
</comment>
<dbReference type="GO" id="GO:1902758">
    <property type="term" value="P:bis(molybdopterin guanine dinucleotide)molybdenum biosynthetic process"/>
    <property type="evidence" value="ECO:0007669"/>
    <property type="project" value="TreeGrafter"/>
</dbReference>
<comment type="caution">
    <text evidence="10">The sequence shown here is derived from an EMBL/GenBank/DDBJ whole genome shotgun (WGS) entry which is preliminary data.</text>
</comment>
<keyword evidence="4 8" id="KW-0547">Nucleotide-binding</keyword>
<evidence type="ECO:0000256" key="6">
    <source>
        <dbReference type="ARBA" id="ARBA00023134"/>
    </source>
</evidence>
<dbReference type="AlphaFoldDB" id="S9QAB4"/>
<accession>S9QAB4</accession>
<evidence type="ECO:0000313" key="10">
    <source>
        <dbReference type="EMBL" id="EPX76558.1"/>
    </source>
</evidence>
<dbReference type="EC" id="2.7.7.77" evidence="8"/>
<dbReference type="eggNOG" id="COG0746">
    <property type="taxonomic scope" value="Bacteria"/>
</dbReference>
<comment type="similarity">
    <text evidence="8">Belongs to the MobA family.</text>
</comment>